<evidence type="ECO:0000313" key="3">
    <source>
        <dbReference type="Proteomes" id="UP000321723"/>
    </source>
</evidence>
<name>A0A511FE15_9CELL</name>
<dbReference type="Proteomes" id="UP000564629">
    <property type="component" value="Unassembled WGS sequence"/>
</dbReference>
<gene>
    <name evidence="1" type="ORF">CHO01_25280</name>
    <name evidence="2" type="ORF">HNR08_001230</name>
</gene>
<dbReference type="InterPro" id="IPR057369">
    <property type="entry name" value="VG15"/>
</dbReference>
<evidence type="ECO:0000313" key="2">
    <source>
        <dbReference type="EMBL" id="MBB5472494.1"/>
    </source>
</evidence>
<protein>
    <recommendedName>
        <fullName evidence="5">Phage head morphogenesis domain-containing protein</fullName>
    </recommendedName>
</protein>
<organism evidence="1 3">
    <name type="scientific">Cellulomonas hominis</name>
    <dbReference type="NCBI Taxonomy" id="156981"/>
    <lineage>
        <taxon>Bacteria</taxon>
        <taxon>Bacillati</taxon>
        <taxon>Actinomycetota</taxon>
        <taxon>Actinomycetes</taxon>
        <taxon>Micrococcales</taxon>
        <taxon>Cellulomonadaceae</taxon>
        <taxon>Cellulomonas</taxon>
    </lineage>
</organism>
<reference evidence="1 3" key="1">
    <citation type="submission" date="2019-07" db="EMBL/GenBank/DDBJ databases">
        <title>Whole genome shotgun sequence of Cellulomonas hominis NBRC 16055.</title>
        <authorList>
            <person name="Hosoyama A."/>
            <person name="Uohara A."/>
            <person name="Ohji S."/>
            <person name="Ichikawa N."/>
        </authorList>
    </citation>
    <scope>NUCLEOTIDE SEQUENCE [LARGE SCALE GENOMIC DNA]</scope>
    <source>
        <strain evidence="1 3">NBRC 16055</strain>
    </source>
</reference>
<dbReference type="Pfam" id="PF25310">
    <property type="entry name" value="VG15"/>
    <property type="match status" value="1"/>
</dbReference>
<comment type="caution">
    <text evidence="1">The sequence shown here is derived from an EMBL/GenBank/DDBJ whole genome shotgun (WGS) entry which is preliminary data.</text>
</comment>
<accession>A0A511FE15</accession>
<dbReference type="RefSeq" id="WP_146838494.1">
    <property type="nucleotide sequence ID" value="NZ_BJVQ01000037.1"/>
</dbReference>
<dbReference type="EMBL" id="BJVQ01000037">
    <property type="protein sequence ID" value="GEL47412.1"/>
    <property type="molecule type" value="Genomic_DNA"/>
</dbReference>
<evidence type="ECO:0000313" key="4">
    <source>
        <dbReference type="Proteomes" id="UP000564629"/>
    </source>
</evidence>
<sequence length="246" mass="26848">MVSQADGERLRQVQIAVRKLVRRELTAFFDYLNLSRPEAARDALLEFVPYLVEKYGDSAAAMAADWYDELRAAENVPGRFRALAQPSPYLDGVEGTVRRAAGSLFTDTPTAALGVLLGTTEKYVLAAARQTITTSADRDPRASGWRRITRAGACDFCVLLAGRGAVYKEHTVHFAAHGGATGGECNCAAVPDWDPDAPEVDVKLYEASVRTTAWRLAAARGDQRAVERLAQHNALIQRAIAEYVTH</sequence>
<dbReference type="EMBL" id="JACHDN010000001">
    <property type="protein sequence ID" value="MBB5472494.1"/>
    <property type="molecule type" value="Genomic_DNA"/>
</dbReference>
<reference evidence="2 4" key="2">
    <citation type="submission" date="2020-08" db="EMBL/GenBank/DDBJ databases">
        <title>Sequencing the genomes of 1000 actinobacteria strains.</title>
        <authorList>
            <person name="Klenk H.-P."/>
        </authorList>
    </citation>
    <scope>NUCLEOTIDE SEQUENCE [LARGE SCALE GENOMIC DNA]</scope>
    <source>
        <strain evidence="2 4">DSM 9581</strain>
    </source>
</reference>
<dbReference type="Proteomes" id="UP000321723">
    <property type="component" value="Unassembled WGS sequence"/>
</dbReference>
<dbReference type="AlphaFoldDB" id="A0A511FE15"/>
<dbReference type="OrthoDB" id="3194844at2"/>
<evidence type="ECO:0000313" key="1">
    <source>
        <dbReference type="EMBL" id="GEL47412.1"/>
    </source>
</evidence>
<proteinExistence type="predicted"/>
<keyword evidence="3" id="KW-1185">Reference proteome</keyword>
<evidence type="ECO:0008006" key="5">
    <source>
        <dbReference type="Google" id="ProtNLM"/>
    </source>
</evidence>